<name>A0AAN7GHH7_9MYRT</name>
<dbReference type="SUPFAM" id="SSF52058">
    <property type="entry name" value="L domain-like"/>
    <property type="match status" value="1"/>
</dbReference>
<sequence length="212" mass="23004">MKEVGRSKPERLRSAANCFFTTAFIIILCLTHAAHGQNQTQATTDPDEDLPILSIQSPIRLTDWKVYALSVSGTIPDELWNLTYLFNLNLAQNVLTGPLSPSIGNLNRMQYLTFGINALSGEIPKELGMLSSLISLGFGTNNFSGPLPSELANLTKLEQLQNSCLLLNVAVPVAERVGPHNKLLSSNTSTDYPSPGIAMQSRPSDIISEGHL</sequence>
<dbReference type="EMBL" id="JAXIOK010000022">
    <property type="protein sequence ID" value="KAK4744403.1"/>
    <property type="molecule type" value="Genomic_DNA"/>
</dbReference>
<keyword evidence="3" id="KW-0677">Repeat</keyword>
<dbReference type="AlphaFoldDB" id="A0AAN7GHH7"/>
<proteinExistence type="predicted"/>
<comment type="subcellular location">
    <subcellularLocation>
        <location evidence="1">Membrane</location>
        <topology evidence="1">Single-pass type I membrane protein</topology>
    </subcellularLocation>
</comment>
<protein>
    <recommendedName>
        <fullName evidence="8">LRR receptor-like serine/threonine-protein kinase</fullName>
    </recommendedName>
</protein>
<feature type="compositionally biased region" description="Polar residues" evidence="4">
    <location>
        <begin position="183"/>
        <end position="192"/>
    </location>
</feature>
<evidence type="ECO:0000256" key="4">
    <source>
        <dbReference type="SAM" id="MobiDB-lite"/>
    </source>
</evidence>
<gene>
    <name evidence="6" type="ORF">SAY87_010715</name>
</gene>
<dbReference type="PANTHER" id="PTHR48006">
    <property type="entry name" value="LEUCINE-RICH REPEAT-CONTAINING PROTEIN DDB_G0281931-RELATED"/>
    <property type="match status" value="1"/>
</dbReference>
<keyword evidence="2" id="KW-0433">Leucine-rich repeat</keyword>
<dbReference type="InterPro" id="IPR051824">
    <property type="entry name" value="LRR_Rcpt-Like_S/T_Kinase"/>
</dbReference>
<organism evidence="6 7">
    <name type="scientific">Trapa incisa</name>
    <dbReference type="NCBI Taxonomy" id="236973"/>
    <lineage>
        <taxon>Eukaryota</taxon>
        <taxon>Viridiplantae</taxon>
        <taxon>Streptophyta</taxon>
        <taxon>Embryophyta</taxon>
        <taxon>Tracheophyta</taxon>
        <taxon>Spermatophyta</taxon>
        <taxon>Magnoliopsida</taxon>
        <taxon>eudicotyledons</taxon>
        <taxon>Gunneridae</taxon>
        <taxon>Pentapetalae</taxon>
        <taxon>rosids</taxon>
        <taxon>malvids</taxon>
        <taxon>Myrtales</taxon>
        <taxon>Lythraceae</taxon>
        <taxon>Trapa</taxon>
    </lineage>
</organism>
<evidence type="ECO:0000256" key="2">
    <source>
        <dbReference type="ARBA" id="ARBA00022614"/>
    </source>
</evidence>
<feature type="signal peptide" evidence="5">
    <location>
        <begin position="1"/>
        <end position="36"/>
    </location>
</feature>
<keyword evidence="5" id="KW-0732">Signal</keyword>
<dbReference type="GO" id="GO:0005886">
    <property type="term" value="C:plasma membrane"/>
    <property type="evidence" value="ECO:0007669"/>
    <property type="project" value="TreeGrafter"/>
</dbReference>
<evidence type="ECO:0000313" key="7">
    <source>
        <dbReference type="Proteomes" id="UP001345219"/>
    </source>
</evidence>
<feature type="chain" id="PRO_5042966922" description="LRR receptor-like serine/threonine-protein kinase" evidence="5">
    <location>
        <begin position="37"/>
        <end position="212"/>
    </location>
</feature>
<dbReference type="PANTHER" id="PTHR48006:SF62">
    <property type="entry name" value="LEUCINE-RICH REPEAT TRANSMEMBRANE PROTEIN KINASE"/>
    <property type="match status" value="1"/>
</dbReference>
<evidence type="ECO:0000256" key="5">
    <source>
        <dbReference type="SAM" id="SignalP"/>
    </source>
</evidence>
<dbReference type="Gene3D" id="3.80.10.10">
    <property type="entry name" value="Ribonuclease Inhibitor"/>
    <property type="match status" value="1"/>
</dbReference>
<evidence type="ECO:0008006" key="8">
    <source>
        <dbReference type="Google" id="ProtNLM"/>
    </source>
</evidence>
<keyword evidence="7" id="KW-1185">Reference proteome</keyword>
<dbReference type="Proteomes" id="UP001345219">
    <property type="component" value="Chromosome 9"/>
</dbReference>
<evidence type="ECO:0000256" key="3">
    <source>
        <dbReference type="ARBA" id="ARBA00022737"/>
    </source>
</evidence>
<evidence type="ECO:0000256" key="1">
    <source>
        <dbReference type="ARBA" id="ARBA00004479"/>
    </source>
</evidence>
<reference evidence="6 7" key="1">
    <citation type="journal article" date="2023" name="Hortic Res">
        <title>Pangenome of water caltrop reveals structural variations and asymmetric subgenome divergence after allopolyploidization.</title>
        <authorList>
            <person name="Zhang X."/>
            <person name="Chen Y."/>
            <person name="Wang L."/>
            <person name="Yuan Y."/>
            <person name="Fang M."/>
            <person name="Shi L."/>
            <person name="Lu R."/>
            <person name="Comes H.P."/>
            <person name="Ma Y."/>
            <person name="Chen Y."/>
            <person name="Huang G."/>
            <person name="Zhou Y."/>
            <person name="Zheng Z."/>
            <person name="Qiu Y."/>
        </authorList>
    </citation>
    <scope>NUCLEOTIDE SEQUENCE [LARGE SCALE GENOMIC DNA]</scope>
    <source>
        <tissue evidence="6">Roots</tissue>
    </source>
</reference>
<evidence type="ECO:0000313" key="6">
    <source>
        <dbReference type="EMBL" id="KAK4744403.1"/>
    </source>
</evidence>
<accession>A0AAN7GHH7</accession>
<feature type="region of interest" description="Disordered" evidence="4">
    <location>
        <begin position="182"/>
        <end position="212"/>
    </location>
</feature>
<comment type="caution">
    <text evidence="6">The sequence shown here is derived from an EMBL/GenBank/DDBJ whole genome shotgun (WGS) entry which is preliminary data.</text>
</comment>
<dbReference type="InterPro" id="IPR032675">
    <property type="entry name" value="LRR_dom_sf"/>
</dbReference>
<dbReference type="FunFam" id="3.80.10.10:FF:000383">
    <property type="entry name" value="Leucine-rich repeat receptor protein kinase EMS1"/>
    <property type="match status" value="1"/>
</dbReference>